<keyword evidence="1" id="KW-0175">Coiled coil</keyword>
<accession>A0A8S3YPL6</accession>
<dbReference type="PANTHER" id="PTHR28671:SF3">
    <property type="entry name" value="COILED-COIL DOMAIN-CONTAINING PROTEIN 169"/>
    <property type="match status" value="1"/>
</dbReference>
<proteinExistence type="predicted"/>
<comment type="caution">
    <text evidence="3">The sequence shown here is derived from an EMBL/GenBank/DDBJ whole genome shotgun (WGS) entry which is preliminary data.</text>
</comment>
<dbReference type="InterPro" id="IPR028022">
    <property type="entry name" value="DUF4600"/>
</dbReference>
<protein>
    <recommendedName>
        <fullName evidence="5">Coiled-coil domain-containing protein 169</fullName>
    </recommendedName>
</protein>
<gene>
    <name evidence="3" type="ORF">CUNI_LOCUS2448</name>
</gene>
<reference evidence="3" key="1">
    <citation type="submission" date="2021-04" db="EMBL/GenBank/DDBJ databases">
        <authorList>
            <consortium name="Molecular Ecology Group"/>
        </authorList>
    </citation>
    <scope>NUCLEOTIDE SEQUENCE</scope>
</reference>
<feature type="compositionally biased region" description="Polar residues" evidence="2">
    <location>
        <begin position="181"/>
        <end position="198"/>
    </location>
</feature>
<dbReference type="SUPFAM" id="SSF90257">
    <property type="entry name" value="Myosin rod fragments"/>
    <property type="match status" value="1"/>
</dbReference>
<sequence length="227" mass="26371">MANVTEFELEKLRAELQQEIQMKEMLDQSSAELKATIDELERRYDSIENEGNEWKTRFETQTEMNLQLEKQNLLLKEKIEEAKRNLKEAGKSPRDNRAFDDLADASPQMVKSLERERNSLYSQLRDLEWRLDQESKAYHKANDERKQYVLEINATKVNIGDLRARQRQTVLAAQEAPPRITSRSNPGETPRSYRNNGGNIPEDQRILDPRYGPIRKTAGVKALPSLD</sequence>
<evidence type="ECO:0000313" key="3">
    <source>
        <dbReference type="EMBL" id="CAG5116890.1"/>
    </source>
</evidence>
<dbReference type="Proteomes" id="UP000678393">
    <property type="component" value="Unassembled WGS sequence"/>
</dbReference>
<dbReference type="AlphaFoldDB" id="A0A8S3YPL6"/>
<evidence type="ECO:0000313" key="4">
    <source>
        <dbReference type="Proteomes" id="UP000678393"/>
    </source>
</evidence>
<dbReference type="PANTHER" id="PTHR28671">
    <property type="entry name" value="COILED-COIL DOMAIN-CONTAINING PROTEIN 169"/>
    <property type="match status" value="1"/>
</dbReference>
<feature type="coiled-coil region" evidence="1">
    <location>
        <begin position="9"/>
        <end position="144"/>
    </location>
</feature>
<keyword evidence="4" id="KW-1185">Reference proteome</keyword>
<evidence type="ECO:0000256" key="1">
    <source>
        <dbReference type="SAM" id="Coils"/>
    </source>
</evidence>
<name>A0A8S3YPL6_9EUPU</name>
<dbReference type="OrthoDB" id="6615663at2759"/>
<dbReference type="Pfam" id="PF15372">
    <property type="entry name" value="DUF4600"/>
    <property type="match status" value="1"/>
</dbReference>
<dbReference type="EMBL" id="CAJHNH020000316">
    <property type="protein sequence ID" value="CAG5116890.1"/>
    <property type="molecule type" value="Genomic_DNA"/>
</dbReference>
<evidence type="ECO:0008006" key="5">
    <source>
        <dbReference type="Google" id="ProtNLM"/>
    </source>
</evidence>
<evidence type="ECO:0000256" key="2">
    <source>
        <dbReference type="SAM" id="MobiDB-lite"/>
    </source>
</evidence>
<organism evidence="3 4">
    <name type="scientific">Candidula unifasciata</name>
    <dbReference type="NCBI Taxonomy" id="100452"/>
    <lineage>
        <taxon>Eukaryota</taxon>
        <taxon>Metazoa</taxon>
        <taxon>Spiralia</taxon>
        <taxon>Lophotrochozoa</taxon>
        <taxon>Mollusca</taxon>
        <taxon>Gastropoda</taxon>
        <taxon>Heterobranchia</taxon>
        <taxon>Euthyneura</taxon>
        <taxon>Panpulmonata</taxon>
        <taxon>Eupulmonata</taxon>
        <taxon>Stylommatophora</taxon>
        <taxon>Helicina</taxon>
        <taxon>Helicoidea</taxon>
        <taxon>Geomitridae</taxon>
        <taxon>Candidula</taxon>
    </lineage>
</organism>
<feature type="region of interest" description="Disordered" evidence="2">
    <location>
        <begin position="170"/>
        <end position="227"/>
    </location>
</feature>